<sequence length="83" mass="9821">MEKEGPYWRYQVINHGTEDEPSLAIHEMYFNTKNKGDCMWTQNPITLNSYDGLEELIESLEMMLKDIKKHSILTESEIENKLK</sequence>
<accession>A0A7Z7Q041</accession>
<dbReference type="EMBL" id="UFYD01000001">
    <property type="protein sequence ID" value="STD05138.1"/>
    <property type="molecule type" value="Genomic_DNA"/>
</dbReference>
<dbReference type="RefSeq" id="WP_115172546.1">
    <property type="nucleotide sequence ID" value="NZ_JACLEQ010000012.1"/>
</dbReference>
<reference evidence="1 2" key="1">
    <citation type="submission" date="2018-06" db="EMBL/GenBank/DDBJ databases">
        <authorList>
            <consortium name="Pathogen Informatics"/>
            <person name="Doyle S."/>
        </authorList>
    </citation>
    <scope>NUCLEOTIDE SEQUENCE [LARGE SCALE GENOMIC DNA]</scope>
    <source>
        <strain evidence="1 2">NCTC10588</strain>
    </source>
</reference>
<evidence type="ECO:0000313" key="2">
    <source>
        <dbReference type="Proteomes" id="UP000254876"/>
    </source>
</evidence>
<proteinExistence type="predicted"/>
<gene>
    <name evidence="1" type="ORF">NCTC10588_02218</name>
</gene>
<organism evidence="1 2">
    <name type="scientific">Elizabethkingia anophelis</name>
    <dbReference type="NCBI Taxonomy" id="1117645"/>
    <lineage>
        <taxon>Bacteria</taxon>
        <taxon>Pseudomonadati</taxon>
        <taxon>Bacteroidota</taxon>
        <taxon>Flavobacteriia</taxon>
        <taxon>Flavobacteriales</taxon>
        <taxon>Weeksellaceae</taxon>
        <taxon>Elizabethkingia</taxon>
    </lineage>
</organism>
<comment type="caution">
    <text evidence="1">The sequence shown here is derived from an EMBL/GenBank/DDBJ whole genome shotgun (WGS) entry which is preliminary data.</text>
</comment>
<name>A0A7Z7Q041_9FLAO</name>
<dbReference type="Proteomes" id="UP000254876">
    <property type="component" value="Unassembled WGS sequence"/>
</dbReference>
<dbReference type="AlphaFoldDB" id="A0A7Z7Q041"/>
<evidence type="ECO:0000313" key="1">
    <source>
        <dbReference type="EMBL" id="STD05138.1"/>
    </source>
</evidence>
<protein>
    <submittedName>
        <fullName evidence="1">Uncharacterized protein</fullName>
    </submittedName>
</protein>